<evidence type="ECO:0000313" key="2">
    <source>
        <dbReference type="EMBL" id="SNZ08452.1"/>
    </source>
</evidence>
<dbReference type="InterPro" id="IPR023346">
    <property type="entry name" value="Lysozyme-like_dom_sf"/>
</dbReference>
<gene>
    <name evidence="2" type="ORF">SAMN06265368_1681</name>
</gene>
<dbReference type="OrthoDB" id="8477976at2"/>
<organism evidence="2 3">
    <name type="scientific">Cohaesibacter gelatinilyticus</name>
    <dbReference type="NCBI Taxonomy" id="372072"/>
    <lineage>
        <taxon>Bacteria</taxon>
        <taxon>Pseudomonadati</taxon>
        <taxon>Pseudomonadota</taxon>
        <taxon>Alphaproteobacteria</taxon>
        <taxon>Hyphomicrobiales</taxon>
        <taxon>Cohaesibacteraceae</taxon>
    </lineage>
</organism>
<dbReference type="Gene3D" id="1.10.530.10">
    <property type="match status" value="1"/>
</dbReference>
<protein>
    <recommendedName>
        <fullName evidence="4">Transglycosylase SLT domain-containing protein</fullName>
    </recommendedName>
</protein>
<sequence length="383" mass="41186">MVSSVSSPIATTNRFDAVFAEASRATGANFDFLLATAKRESGLRSDAKAPTSSATGLFQFIESTWLETMKEAGPSLGFQHVANKIRKVGENYVVPDRSERREILNMRKDPKVSALMAGAYAQKNEEQLTGALGRKPKNGELYAAHFLGAKGSAKLIGLSESRPEVAAYRAFPSQAQANKGVFYHKNGQAKSVREVYDNLVATVPNGAEFARSDSRLVQANVQPLQYVDNLGDRFRKKNSELVSFMSQLDTSPVRRSRYGGELEASDVAAAGGRRSRYSQPESITKSSVNASDEITNHGSSISPAPVNLLPDELTISREGEIPVVPKPKPAGLAHAGQRFAELMEGAKDAVLRETRVPGAEGGVGAIDLTQFLSGTQISDKPKG</sequence>
<feature type="compositionally biased region" description="Polar residues" evidence="1">
    <location>
        <begin position="277"/>
        <end position="302"/>
    </location>
</feature>
<reference evidence="2" key="1">
    <citation type="submission" date="2017-09" db="EMBL/GenBank/DDBJ databases">
        <authorList>
            <person name="Ehlers B."/>
            <person name="Leendertz F.H."/>
        </authorList>
    </citation>
    <scope>NUCLEOTIDE SEQUENCE [LARGE SCALE GENOMIC DNA]</scope>
    <source>
        <strain evidence="2">DSM 18289</strain>
    </source>
</reference>
<dbReference type="Proteomes" id="UP000219439">
    <property type="component" value="Unassembled WGS sequence"/>
</dbReference>
<dbReference type="RefSeq" id="WP_097152812.1">
    <property type="nucleotide sequence ID" value="NZ_OBEL01000001.1"/>
</dbReference>
<evidence type="ECO:0000313" key="3">
    <source>
        <dbReference type="Proteomes" id="UP000219439"/>
    </source>
</evidence>
<accession>A0A285NG14</accession>
<evidence type="ECO:0000256" key="1">
    <source>
        <dbReference type="SAM" id="MobiDB-lite"/>
    </source>
</evidence>
<dbReference type="EMBL" id="OBEL01000001">
    <property type="protein sequence ID" value="SNZ08452.1"/>
    <property type="molecule type" value="Genomic_DNA"/>
</dbReference>
<name>A0A285NG14_9HYPH</name>
<keyword evidence="3" id="KW-1185">Reference proteome</keyword>
<feature type="region of interest" description="Disordered" evidence="1">
    <location>
        <begin position="269"/>
        <end position="303"/>
    </location>
</feature>
<dbReference type="AlphaFoldDB" id="A0A285NG14"/>
<evidence type="ECO:0008006" key="4">
    <source>
        <dbReference type="Google" id="ProtNLM"/>
    </source>
</evidence>
<dbReference type="SUPFAM" id="SSF53955">
    <property type="entry name" value="Lysozyme-like"/>
    <property type="match status" value="1"/>
</dbReference>
<proteinExistence type="predicted"/>